<dbReference type="EMBL" id="JYNZ01000003">
    <property type="protein sequence ID" value="KXK26534.1"/>
    <property type="molecule type" value="Genomic_DNA"/>
</dbReference>
<organism evidence="1 2">
    <name type="scientific">candidate division WS6 bacterium OLB20</name>
    <dbReference type="NCBI Taxonomy" id="1617426"/>
    <lineage>
        <taxon>Bacteria</taxon>
        <taxon>Candidatus Dojkabacteria</taxon>
    </lineage>
</organism>
<name>A0A136LXZ5_9BACT</name>
<comment type="caution">
    <text evidence="1">The sequence shown here is derived from an EMBL/GenBank/DDBJ whole genome shotgun (WGS) entry which is preliminary data.</text>
</comment>
<evidence type="ECO:0000313" key="1">
    <source>
        <dbReference type="EMBL" id="KXK26534.1"/>
    </source>
</evidence>
<proteinExistence type="predicted"/>
<dbReference type="AlphaFoldDB" id="A0A136LXZ5"/>
<protein>
    <submittedName>
        <fullName evidence="1">Uncharacterized protein</fullName>
    </submittedName>
</protein>
<gene>
    <name evidence="1" type="ORF">TR69_WS6001000539</name>
</gene>
<evidence type="ECO:0000313" key="2">
    <source>
        <dbReference type="Proteomes" id="UP000070457"/>
    </source>
</evidence>
<dbReference type="STRING" id="1617426.TR69_WS6001000539"/>
<dbReference type="Proteomes" id="UP000070457">
    <property type="component" value="Unassembled WGS sequence"/>
</dbReference>
<accession>A0A136LXZ5</accession>
<sequence length="555" mass="61507">MRNGENYQPAASLEGYYQDILAHNNEYDDALDRADMAHLRPHILRMRQAADDAFGTGVKVIGGEQSIIPLPKNLGKLIALRALRNHMGVIDINLRADHDMGRTERDVRALDLLNYGNQEGTASFSVMSNNYAGMNKGMTTINGYTLKDDHIRGNMVKFASQVRQLYPGNFPLGDETHRVLDMRAVEDWFACYGMNPDGTPIDAIPEHIQSLPRTDRRESAFEQIDIVLPGNLAQGHENWFLMLQRRLGIEAAYTVSEGVIDKMLLKNGGHEVLANMMLQARARLRDQGYEPVAMKIDEDSDLRTWYNLELDGVRMNTVFTDDSFSQIEVTHPVTGETSVVTVDEALADDSPYGISLRAVERVSLYSLAGLSGHITGGGSVYNADARYLLSAVDLPYYPIWSFAKKAEDGSPLSPVRYVSMALSKIFPTPEEARRPEYAQAYLHMQGVLQTLTGQVLADYAWISERLRSEDPESGTTITAALGKLLSPNVIGALDALRAGKVSLFDLAMSVPLDQAREELSAFLEEKGTGLSRTSSVSFTNRAGVRLDEFDGVRSY</sequence>
<reference evidence="1 2" key="1">
    <citation type="submission" date="2015-02" db="EMBL/GenBank/DDBJ databases">
        <title>Improved understanding of the partial-nitritation anammox process through 23 genomes representing the majority of the microbial community.</title>
        <authorList>
            <person name="Speth D.R."/>
            <person name="In T Zandt M."/>
            <person name="Guerrero Cruz S."/>
            <person name="Jetten M.S."/>
            <person name="Dutilh B.E."/>
        </authorList>
    </citation>
    <scope>NUCLEOTIDE SEQUENCE [LARGE SCALE GENOMIC DNA]</scope>
    <source>
        <strain evidence="1">OLB20</strain>
    </source>
</reference>